<evidence type="ECO:0000256" key="1">
    <source>
        <dbReference type="SAM" id="MobiDB-lite"/>
    </source>
</evidence>
<feature type="compositionally biased region" description="Basic and acidic residues" evidence="1">
    <location>
        <begin position="7"/>
        <end position="26"/>
    </location>
</feature>
<organism evidence="2 3">
    <name type="scientific">Saguinus oedipus</name>
    <name type="common">Cotton-top tamarin</name>
    <name type="synonym">Oedipomidas oedipus</name>
    <dbReference type="NCBI Taxonomy" id="9490"/>
    <lineage>
        <taxon>Eukaryota</taxon>
        <taxon>Metazoa</taxon>
        <taxon>Chordata</taxon>
        <taxon>Craniata</taxon>
        <taxon>Vertebrata</taxon>
        <taxon>Euteleostomi</taxon>
        <taxon>Mammalia</taxon>
        <taxon>Eutheria</taxon>
        <taxon>Euarchontoglires</taxon>
        <taxon>Primates</taxon>
        <taxon>Haplorrhini</taxon>
        <taxon>Platyrrhini</taxon>
        <taxon>Cebidae</taxon>
        <taxon>Callitrichinae</taxon>
        <taxon>Saguinus</taxon>
    </lineage>
</organism>
<dbReference type="EMBL" id="JASSZA010000014">
    <property type="protein sequence ID" value="KAK2093975.1"/>
    <property type="molecule type" value="Genomic_DNA"/>
</dbReference>
<gene>
    <name evidence="2" type="ORF">P7K49_027713</name>
</gene>
<reference evidence="2 3" key="1">
    <citation type="submission" date="2023-05" db="EMBL/GenBank/DDBJ databases">
        <title>B98-5 Cell Line De Novo Hybrid Assembly: An Optical Mapping Approach.</title>
        <authorList>
            <person name="Kananen K."/>
            <person name="Auerbach J.A."/>
            <person name="Kautto E."/>
            <person name="Blachly J.S."/>
        </authorList>
    </citation>
    <scope>NUCLEOTIDE SEQUENCE [LARGE SCALE GENOMIC DNA]</scope>
    <source>
        <strain evidence="2">B95-8</strain>
        <tissue evidence="2">Cell line</tissue>
    </source>
</reference>
<name>A0ABQ9UB58_SAGOE</name>
<evidence type="ECO:0000313" key="2">
    <source>
        <dbReference type="EMBL" id="KAK2093975.1"/>
    </source>
</evidence>
<sequence length="71" mass="7864">MCIPTSDKSRTFRGAEKAEETAERSVNEYQFGQNNSRPLGLSYLDKCRAPLGQHQDLKYQVPAANLADSGC</sequence>
<accession>A0ABQ9UB58</accession>
<protein>
    <submittedName>
        <fullName evidence="2">Uncharacterized protein</fullName>
    </submittedName>
</protein>
<evidence type="ECO:0000313" key="3">
    <source>
        <dbReference type="Proteomes" id="UP001266305"/>
    </source>
</evidence>
<keyword evidence="3" id="KW-1185">Reference proteome</keyword>
<proteinExistence type="predicted"/>
<comment type="caution">
    <text evidence="2">The sequence shown here is derived from an EMBL/GenBank/DDBJ whole genome shotgun (WGS) entry which is preliminary data.</text>
</comment>
<dbReference type="Proteomes" id="UP001266305">
    <property type="component" value="Unassembled WGS sequence"/>
</dbReference>
<feature type="region of interest" description="Disordered" evidence="1">
    <location>
        <begin position="1"/>
        <end position="33"/>
    </location>
</feature>